<comment type="caution">
    <text evidence="2">The sequence shown here is derived from an EMBL/GenBank/DDBJ whole genome shotgun (WGS) entry which is preliminary data.</text>
</comment>
<evidence type="ECO:0000313" key="2">
    <source>
        <dbReference type="EMBL" id="MYG38146.1"/>
    </source>
</evidence>
<dbReference type="EMBL" id="VYDO01000131">
    <property type="protein sequence ID" value="MYG38146.1"/>
    <property type="molecule type" value="Genomic_DNA"/>
</dbReference>
<proteinExistence type="predicted"/>
<feature type="region of interest" description="Disordered" evidence="1">
    <location>
        <begin position="44"/>
        <end position="71"/>
    </location>
</feature>
<sequence>MSPSPPAPAESDFSRITKRMEAECKRLGLDLDGEWAVKAFRELRREERERSRKKTAERSGQPHGPDSSQSG</sequence>
<dbReference type="AlphaFoldDB" id="A0A6B1F8P3"/>
<accession>A0A6B1F8P3</accession>
<feature type="compositionally biased region" description="Basic and acidic residues" evidence="1">
    <location>
        <begin position="44"/>
        <end position="57"/>
    </location>
</feature>
<protein>
    <submittedName>
        <fullName evidence="2">Uncharacterized protein</fullName>
    </submittedName>
</protein>
<organism evidence="2">
    <name type="scientific">Synechococcus sp. SB0676_bin_10</name>
    <dbReference type="NCBI Taxonomy" id="2604869"/>
    <lineage>
        <taxon>Bacteria</taxon>
        <taxon>Bacillati</taxon>
        <taxon>Cyanobacteriota</taxon>
        <taxon>Cyanophyceae</taxon>
        <taxon>Synechococcales</taxon>
        <taxon>Synechococcaceae</taxon>
        <taxon>Synechococcus</taxon>
    </lineage>
</organism>
<evidence type="ECO:0000256" key="1">
    <source>
        <dbReference type="SAM" id="MobiDB-lite"/>
    </source>
</evidence>
<reference evidence="2" key="1">
    <citation type="submission" date="2019-09" db="EMBL/GenBank/DDBJ databases">
        <title>Characterisation of the sponge microbiome using genome-centric metagenomics.</title>
        <authorList>
            <person name="Engelberts J.P."/>
            <person name="Robbins S.J."/>
            <person name="De Goeij J.M."/>
            <person name="Aranda M."/>
            <person name="Bell S.C."/>
            <person name="Webster N.S."/>
        </authorList>
    </citation>
    <scope>NUCLEOTIDE SEQUENCE</scope>
    <source>
        <strain evidence="2">SB0676_bin_10</strain>
    </source>
</reference>
<gene>
    <name evidence="2" type="ORF">F4162_03915</name>
</gene>
<name>A0A6B1F8P3_9SYNE</name>